<protein>
    <submittedName>
        <fullName evidence="1">Nephrocystin-3</fullName>
    </submittedName>
</protein>
<evidence type="ECO:0000313" key="2">
    <source>
        <dbReference type="Proteomes" id="UP000186455"/>
    </source>
</evidence>
<evidence type="ECO:0000313" key="1">
    <source>
        <dbReference type="EMBL" id="OKH93951.1"/>
    </source>
</evidence>
<name>A0A1Q4V7X8_9ACTN</name>
<comment type="caution">
    <text evidence="1">The sequence shown here is derived from an EMBL/GenBank/DDBJ whole genome shotgun (WGS) entry which is preliminary data.</text>
</comment>
<dbReference type="RefSeq" id="WP_073788258.1">
    <property type="nucleotide sequence ID" value="NZ_LFBV01000003.1"/>
</dbReference>
<keyword evidence="2" id="KW-1185">Reference proteome</keyword>
<organism evidence="1 2">
    <name type="scientific">Streptomyces uncialis</name>
    <dbReference type="NCBI Taxonomy" id="1048205"/>
    <lineage>
        <taxon>Bacteria</taxon>
        <taxon>Bacillati</taxon>
        <taxon>Actinomycetota</taxon>
        <taxon>Actinomycetes</taxon>
        <taxon>Kitasatosporales</taxon>
        <taxon>Streptomycetaceae</taxon>
        <taxon>Streptomyces</taxon>
    </lineage>
</organism>
<reference evidence="1 2" key="1">
    <citation type="submission" date="2015-06" db="EMBL/GenBank/DDBJ databases">
        <title>Cloning and characterization of the uncialamcin biosynthetic gene cluster.</title>
        <authorList>
            <person name="Yan X."/>
            <person name="Huang T."/>
            <person name="Ge H."/>
            <person name="Shen B."/>
        </authorList>
    </citation>
    <scope>NUCLEOTIDE SEQUENCE [LARGE SCALE GENOMIC DNA]</scope>
    <source>
        <strain evidence="1 2">DCA2648</strain>
    </source>
</reference>
<dbReference type="EMBL" id="LFBV01000003">
    <property type="protein sequence ID" value="OKH93951.1"/>
    <property type="molecule type" value="Genomic_DNA"/>
</dbReference>
<dbReference type="Proteomes" id="UP000186455">
    <property type="component" value="Unassembled WGS sequence"/>
</dbReference>
<dbReference type="AlphaFoldDB" id="A0A1Q4V7X8"/>
<dbReference type="Pfam" id="PF13374">
    <property type="entry name" value="TPR_10"/>
    <property type="match status" value="1"/>
</dbReference>
<gene>
    <name evidence="1" type="ORF">AB852_14815</name>
</gene>
<dbReference type="PANTHER" id="PTHR46082">
    <property type="entry name" value="ATP/GTP-BINDING PROTEIN-RELATED"/>
    <property type="match status" value="1"/>
</dbReference>
<dbReference type="Gene3D" id="1.25.40.10">
    <property type="entry name" value="Tetratricopeptide repeat domain"/>
    <property type="match status" value="1"/>
</dbReference>
<accession>A0A1Q4V7X8</accession>
<proteinExistence type="predicted"/>
<dbReference type="PANTHER" id="PTHR46082:SF6">
    <property type="entry name" value="AAA+ ATPASE DOMAIN-CONTAINING PROTEIN-RELATED"/>
    <property type="match status" value="1"/>
</dbReference>
<dbReference type="InterPro" id="IPR053137">
    <property type="entry name" value="NLR-like"/>
</dbReference>
<sequence>MKRISKSWRWPLAGLLLTSAGALVVPVGDMLWLHLAVTLSALVLLVRLAHREVPFPLALAQLRLGGDDPALLRARVLSAAHGMQQGRIGLVLTRLRLVLPDLTRVLGPDHPDTLAARSLSLQVRGETGDLPDRLSAMRELIGDMTPVLDPGHPDVLAARYCLAEWLKSDGFTAEAEAAFADVIALGTEQLGPDHNIVLIARSSLTILRYDRTGSDPSAAVEDMITIVAAMERTLGPAHPTAAATRHLLAQWRST</sequence>
<dbReference type="InterPro" id="IPR011990">
    <property type="entry name" value="TPR-like_helical_dom_sf"/>
</dbReference>
<dbReference type="STRING" id="1048205.AB852_14815"/>